<gene>
    <name evidence="2" type="ORF">IAC54_00470</name>
</gene>
<evidence type="ECO:0000313" key="2">
    <source>
        <dbReference type="EMBL" id="MBO8437360.1"/>
    </source>
</evidence>
<feature type="signal peptide" evidence="1">
    <location>
        <begin position="1"/>
        <end position="22"/>
    </location>
</feature>
<dbReference type="AlphaFoldDB" id="A0A9D9H329"/>
<dbReference type="NCBIfam" id="TIGR03519">
    <property type="entry name" value="T9SS_PorP_fam"/>
    <property type="match status" value="1"/>
</dbReference>
<dbReference type="InterPro" id="IPR019861">
    <property type="entry name" value="PorP/SprF_Bacteroidetes"/>
</dbReference>
<evidence type="ECO:0000256" key="1">
    <source>
        <dbReference type="SAM" id="SignalP"/>
    </source>
</evidence>
<accession>A0A9D9H329</accession>
<proteinExistence type="predicted"/>
<reference evidence="2" key="1">
    <citation type="submission" date="2020-10" db="EMBL/GenBank/DDBJ databases">
        <authorList>
            <person name="Gilroy R."/>
        </authorList>
    </citation>
    <scope>NUCLEOTIDE SEQUENCE</scope>
    <source>
        <strain evidence="2">G3-4614</strain>
    </source>
</reference>
<sequence length="316" mass="35408">MWRRRIIPVVLLSFCAVLPLSAQYDAQLSQYWAMPAYYNPAAAGSTTKLNLRAATRQQWIGMPGAPKTFLIMGDMPFTLFKQRHGVGLQISTEKIGLYSNTALGLQYSFKVKLFGGELGLGLQIGFLNQVFDGEGVYIPESDFHTQTDDAIPTTSVEGMAFDLGTGIYYTHKYFYAGISAMHLTSPTITFDDKYETFVVPSYYFIAGGNIPFKNALYQLQPSMLVKTTFQTTTVEFGATLKYHNFVWGGISYRVKDALIFCVGGEWKNIVLGYAYDYSLTDIVKATSGSHEVFVGYSMKLEFGKKNKNKYKSIRIL</sequence>
<reference evidence="2" key="2">
    <citation type="journal article" date="2021" name="PeerJ">
        <title>Extensive microbial diversity within the chicken gut microbiome revealed by metagenomics and culture.</title>
        <authorList>
            <person name="Gilroy R."/>
            <person name="Ravi A."/>
            <person name="Getino M."/>
            <person name="Pursley I."/>
            <person name="Horton D.L."/>
            <person name="Alikhan N.F."/>
            <person name="Baker D."/>
            <person name="Gharbi K."/>
            <person name="Hall N."/>
            <person name="Watson M."/>
            <person name="Adriaenssens E.M."/>
            <person name="Foster-Nyarko E."/>
            <person name="Jarju S."/>
            <person name="Secka A."/>
            <person name="Antonio M."/>
            <person name="Oren A."/>
            <person name="Chaudhuri R.R."/>
            <person name="La Ragione R."/>
            <person name="Hildebrand F."/>
            <person name="Pallen M.J."/>
        </authorList>
    </citation>
    <scope>NUCLEOTIDE SEQUENCE</scope>
    <source>
        <strain evidence="2">G3-4614</strain>
    </source>
</reference>
<dbReference type="EMBL" id="JADIMW010000004">
    <property type="protein sequence ID" value="MBO8437360.1"/>
    <property type="molecule type" value="Genomic_DNA"/>
</dbReference>
<name>A0A9D9H329_9BACT</name>
<feature type="chain" id="PRO_5039529163" evidence="1">
    <location>
        <begin position="23"/>
        <end position="316"/>
    </location>
</feature>
<evidence type="ECO:0000313" key="3">
    <source>
        <dbReference type="Proteomes" id="UP000823636"/>
    </source>
</evidence>
<protein>
    <submittedName>
        <fullName evidence="2">Type IX secretion system membrane protein PorP/SprF</fullName>
    </submittedName>
</protein>
<dbReference type="Proteomes" id="UP000823636">
    <property type="component" value="Unassembled WGS sequence"/>
</dbReference>
<keyword evidence="1" id="KW-0732">Signal</keyword>
<organism evidence="2 3">
    <name type="scientific">Candidatus Caccoplasma merdipullorum</name>
    <dbReference type="NCBI Taxonomy" id="2840718"/>
    <lineage>
        <taxon>Bacteria</taxon>
        <taxon>Pseudomonadati</taxon>
        <taxon>Bacteroidota</taxon>
        <taxon>Bacteroidia</taxon>
        <taxon>Bacteroidales</taxon>
        <taxon>Bacteroidaceae</taxon>
        <taxon>Bacteroidaceae incertae sedis</taxon>
        <taxon>Candidatus Caccoplasma</taxon>
    </lineage>
</organism>
<dbReference type="Pfam" id="PF11751">
    <property type="entry name" value="PorP_SprF"/>
    <property type="match status" value="1"/>
</dbReference>
<comment type="caution">
    <text evidence="2">The sequence shown here is derived from an EMBL/GenBank/DDBJ whole genome shotgun (WGS) entry which is preliminary data.</text>
</comment>